<proteinExistence type="predicted"/>
<keyword evidence="3" id="KW-0378">Hydrolase</keyword>
<keyword evidence="3" id="KW-0067">ATP-binding</keyword>
<dbReference type="EMBL" id="JBHTJI010000001">
    <property type="protein sequence ID" value="MFD0990616.1"/>
    <property type="molecule type" value="Genomic_DNA"/>
</dbReference>
<keyword evidence="1" id="KW-0472">Membrane</keyword>
<dbReference type="Gene3D" id="3.40.50.300">
    <property type="entry name" value="P-loop containing nucleotide triphosphate hydrolases"/>
    <property type="match status" value="2"/>
</dbReference>
<dbReference type="InterPro" id="IPR006935">
    <property type="entry name" value="Helicase/UvrB_N"/>
</dbReference>
<feature type="transmembrane region" description="Helical" evidence="1">
    <location>
        <begin position="690"/>
        <end position="707"/>
    </location>
</feature>
<dbReference type="PROSITE" id="PS51192">
    <property type="entry name" value="HELICASE_ATP_BIND_1"/>
    <property type="match status" value="1"/>
</dbReference>
<dbReference type="InterPro" id="IPR014001">
    <property type="entry name" value="Helicase_ATP-bd"/>
</dbReference>
<sequence length="875" mass="101386">MPFKNLEFIFPWRSYQEKFINNISRHIVDNHLHVVAPPGSGKTILGIEIVRRIGKKTLVLAPTLTVRNQWENRLQTFFVGNELFNDFSFDINNPKAITFSTYQSLHSFYKKFEQKAEYHAFFENEKIEAIVLDEAHHLKNEWWKCLFELKRDNNLTIVALTATPPYDSDALEVSKYFRLCGDIDEEITVPDLVKEGDLCPHQDYIYFSKPEEKEIHFIFEYRMRISNFIDELKLNTEFIAFINNHRFLKSTQKYLNEIYGNPEYFSAILIFLNSINQEIPEEKLYILGFEKNEKVEFPAFTNNWAEVLFQNLIVLDRLNLIEKESFLNELETKLRRLNIFENKKVDLIGDNQLYRSLSNSPSKLLSIVDIISNEYLNLKADLRAVVLTDYIKKEFKITEDKEVHSIDRLGVIPIFQHLRISSVSKVEIAVLTGTLVIIHKNNITAFGSIESLDNYNFIPFETDIEYVEIVPKAGANHLVNTITKLFEIGNIKVLIGTKSLLGEGWDAPSINTLVLASFVGSFVSSNQMRGRAIRTQKGNLNKTGNIWHLVCLDPTDINGGKDIETLKRRFDAFVGISNSEKNYIESGIDRLSIPDSFNDIDIQSLNDYTLNESKKRGVLKERWNNAISYGTGISREIKKYYTGDEAYETEKSQSFNDVVRYSFLELSVALSFFLPQFLIKNLNILITKGAMAFMYSLLTALGLSFGLKTYKSIKNYIQFGLLHKDLKRIADALLNSMYDLNMITTKRENIVLTTDILPKGEVVCAIKGATEIESALFINSLQEIIEPIKNPRYLIVKKNWFRKNFEIQNYYSVPELFGDKKQRCELFLKYWKIHVGASEVFYTRHLEGRKILLKARMFHLSNSFKETTKKAVIWN</sequence>
<dbReference type="GO" id="GO:0004386">
    <property type="term" value="F:helicase activity"/>
    <property type="evidence" value="ECO:0007669"/>
    <property type="project" value="UniProtKB-KW"/>
</dbReference>
<dbReference type="SMART" id="SM00487">
    <property type="entry name" value="DEXDc"/>
    <property type="match status" value="1"/>
</dbReference>
<evidence type="ECO:0000256" key="1">
    <source>
        <dbReference type="SAM" id="Phobius"/>
    </source>
</evidence>
<keyword evidence="1" id="KW-1133">Transmembrane helix</keyword>
<keyword evidence="4" id="KW-1185">Reference proteome</keyword>
<accession>A0ABW3JK03</accession>
<keyword evidence="3" id="KW-0347">Helicase</keyword>
<protein>
    <submittedName>
        <fullName evidence="3">DEAD/DEAH box helicase family protein</fullName>
    </submittedName>
</protein>
<gene>
    <name evidence="3" type="ORF">ACFQ1R_10950</name>
</gene>
<feature type="domain" description="Helicase ATP-binding" evidence="2">
    <location>
        <begin position="23"/>
        <end position="182"/>
    </location>
</feature>
<reference evidence="4" key="1">
    <citation type="journal article" date="2019" name="Int. J. Syst. Evol. Microbiol.">
        <title>The Global Catalogue of Microorganisms (GCM) 10K type strain sequencing project: providing services to taxonomists for standard genome sequencing and annotation.</title>
        <authorList>
            <consortium name="The Broad Institute Genomics Platform"/>
            <consortium name="The Broad Institute Genome Sequencing Center for Infectious Disease"/>
            <person name="Wu L."/>
            <person name="Ma J."/>
        </authorList>
    </citation>
    <scope>NUCLEOTIDE SEQUENCE [LARGE SCALE GENOMIC DNA]</scope>
    <source>
        <strain evidence="4">CCUG 62414</strain>
    </source>
</reference>
<evidence type="ECO:0000259" key="2">
    <source>
        <dbReference type="PROSITE" id="PS51192"/>
    </source>
</evidence>
<dbReference type="CDD" id="cd18785">
    <property type="entry name" value="SF2_C"/>
    <property type="match status" value="1"/>
</dbReference>
<organism evidence="3 4">
    <name type="scientific">Mariniflexile jejuense</name>
    <dbReference type="NCBI Taxonomy" id="1173582"/>
    <lineage>
        <taxon>Bacteria</taxon>
        <taxon>Pseudomonadati</taxon>
        <taxon>Bacteroidota</taxon>
        <taxon>Flavobacteriia</taxon>
        <taxon>Flavobacteriales</taxon>
        <taxon>Flavobacteriaceae</taxon>
        <taxon>Mariniflexile</taxon>
    </lineage>
</organism>
<dbReference type="RefSeq" id="WP_379926210.1">
    <property type="nucleotide sequence ID" value="NZ_JBHTJI010000001.1"/>
</dbReference>
<dbReference type="Proteomes" id="UP001597061">
    <property type="component" value="Unassembled WGS sequence"/>
</dbReference>
<comment type="caution">
    <text evidence="3">The sequence shown here is derived from an EMBL/GenBank/DDBJ whole genome shotgun (WGS) entry which is preliminary data.</text>
</comment>
<dbReference type="PANTHER" id="PTHR47396:SF1">
    <property type="entry name" value="ATP-DEPENDENT HELICASE IRC3-RELATED"/>
    <property type="match status" value="1"/>
</dbReference>
<evidence type="ECO:0000313" key="4">
    <source>
        <dbReference type="Proteomes" id="UP001597061"/>
    </source>
</evidence>
<dbReference type="PANTHER" id="PTHR47396">
    <property type="entry name" value="TYPE I RESTRICTION ENZYME ECOKI R PROTEIN"/>
    <property type="match status" value="1"/>
</dbReference>
<dbReference type="InterPro" id="IPR027417">
    <property type="entry name" value="P-loop_NTPase"/>
</dbReference>
<name>A0ABW3JK03_9FLAO</name>
<evidence type="ECO:0000313" key="3">
    <source>
        <dbReference type="EMBL" id="MFD0990616.1"/>
    </source>
</evidence>
<dbReference type="Pfam" id="PF04851">
    <property type="entry name" value="ResIII"/>
    <property type="match status" value="1"/>
</dbReference>
<keyword evidence="3" id="KW-0547">Nucleotide-binding</keyword>
<dbReference type="InterPro" id="IPR050742">
    <property type="entry name" value="Helicase_Restrict-Modif_Enz"/>
</dbReference>
<keyword evidence="1" id="KW-0812">Transmembrane</keyword>
<dbReference type="SUPFAM" id="SSF52540">
    <property type="entry name" value="P-loop containing nucleoside triphosphate hydrolases"/>
    <property type="match status" value="1"/>
</dbReference>